<feature type="non-terminal residue" evidence="2">
    <location>
        <position position="100"/>
    </location>
</feature>
<keyword evidence="3" id="KW-1185">Reference proteome</keyword>
<protein>
    <submittedName>
        <fullName evidence="2">Uncharacterized protein</fullName>
    </submittedName>
</protein>
<name>A0A392PXR6_9FABA</name>
<feature type="compositionally biased region" description="Low complexity" evidence="1">
    <location>
        <begin position="30"/>
        <end position="40"/>
    </location>
</feature>
<proteinExistence type="predicted"/>
<sequence length="100" mass="11714">MSSPQRESEHEIHSTAIEDDDNPLKKQKQPKPSSKGWSKKTSLEKYITRNGRPTWFWSKRLVENGYILLSFMDAYSGYNQIPMHEDDRDKTTSMTDEANF</sequence>
<accession>A0A392PXR6</accession>
<dbReference type="Proteomes" id="UP000265520">
    <property type="component" value="Unassembled WGS sequence"/>
</dbReference>
<evidence type="ECO:0000313" key="2">
    <source>
        <dbReference type="EMBL" id="MCI16230.1"/>
    </source>
</evidence>
<feature type="region of interest" description="Disordered" evidence="1">
    <location>
        <begin position="1"/>
        <end position="43"/>
    </location>
</feature>
<dbReference type="EMBL" id="LXQA010099990">
    <property type="protein sequence ID" value="MCI16230.1"/>
    <property type="molecule type" value="Genomic_DNA"/>
</dbReference>
<organism evidence="2 3">
    <name type="scientific">Trifolium medium</name>
    <dbReference type="NCBI Taxonomy" id="97028"/>
    <lineage>
        <taxon>Eukaryota</taxon>
        <taxon>Viridiplantae</taxon>
        <taxon>Streptophyta</taxon>
        <taxon>Embryophyta</taxon>
        <taxon>Tracheophyta</taxon>
        <taxon>Spermatophyta</taxon>
        <taxon>Magnoliopsida</taxon>
        <taxon>eudicotyledons</taxon>
        <taxon>Gunneridae</taxon>
        <taxon>Pentapetalae</taxon>
        <taxon>rosids</taxon>
        <taxon>fabids</taxon>
        <taxon>Fabales</taxon>
        <taxon>Fabaceae</taxon>
        <taxon>Papilionoideae</taxon>
        <taxon>50 kb inversion clade</taxon>
        <taxon>NPAAA clade</taxon>
        <taxon>Hologalegina</taxon>
        <taxon>IRL clade</taxon>
        <taxon>Trifolieae</taxon>
        <taxon>Trifolium</taxon>
    </lineage>
</organism>
<evidence type="ECO:0000256" key="1">
    <source>
        <dbReference type="SAM" id="MobiDB-lite"/>
    </source>
</evidence>
<dbReference type="AlphaFoldDB" id="A0A392PXR6"/>
<feature type="compositionally biased region" description="Basic and acidic residues" evidence="1">
    <location>
        <begin position="1"/>
        <end position="13"/>
    </location>
</feature>
<comment type="caution">
    <text evidence="2">The sequence shown here is derived from an EMBL/GenBank/DDBJ whole genome shotgun (WGS) entry which is preliminary data.</text>
</comment>
<feature type="region of interest" description="Disordered" evidence="1">
    <location>
        <begin position="81"/>
        <end position="100"/>
    </location>
</feature>
<reference evidence="2 3" key="1">
    <citation type="journal article" date="2018" name="Front. Plant Sci.">
        <title>Red Clover (Trifolium pratense) and Zigzag Clover (T. medium) - A Picture of Genomic Similarities and Differences.</title>
        <authorList>
            <person name="Dluhosova J."/>
            <person name="Istvanek J."/>
            <person name="Nedelnik J."/>
            <person name="Repkova J."/>
        </authorList>
    </citation>
    <scope>NUCLEOTIDE SEQUENCE [LARGE SCALE GENOMIC DNA]</scope>
    <source>
        <strain evidence="3">cv. 10/8</strain>
        <tissue evidence="2">Leaf</tissue>
    </source>
</reference>
<dbReference type="InterPro" id="IPR043502">
    <property type="entry name" value="DNA/RNA_pol_sf"/>
</dbReference>
<dbReference type="SUPFAM" id="SSF56672">
    <property type="entry name" value="DNA/RNA polymerases"/>
    <property type="match status" value="1"/>
</dbReference>
<evidence type="ECO:0000313" key="3">
    <source>
        <dbReference type="Proteomes" id="UP000265520"/>
    </source>
</evidence>